<feature type="compositionally biased region" description="Basic and acidic residues" evidence="1">
    <location>
        <begin position="277"/>
        <end position="289"/>
    </location>
</feature>
<feature type="compositionally biased region" description="Low complexity" evidence="1">
    <location>
        <begin position="832"/>
        <end position="867"/>
    </location>
</feature>
<proteinExistence type="predicted"/>
<feature type="compositionally biased region" description="Polar residues" evidence="1">
    <location>
        <begin position="53"/>
        <end position="70"/>
    </location>
</feature>
<dbReference type="OrthoDB" id="3650010at2759"/>
<organism evidence="2 3">
    <name type="scientific">Cercospora zeae-maydis SCOH1-5</name>
    <dbReference type="NCBI Taxonomy" id="717836"/>
    <lineage>
        <taxon>Eukaryota</taxon>
        <taxon>Fungi</taxon>
        <taxon>Dikarya</taxon>
        <taxon>Ascomycota</taxon>
        <taxon>Pezizomycotina</taxon>
        <taxon>Dothideomycetes</taxon>
        <taxon>Dothideomycetidae</taxon>
        <taxon>Mycosphaerellales</taxon>
        <taxon>Mycosphaerellaceae</taxon>
        <taxon>Cercospora</taxon>
    </lineage>
</organism>
<feature type="compositionally biased region" description="Low complexity" evidence="1">
    <location>
        <begin position="499"/>
        <end position="512"/>
    </location>
</feature>
<dbReference type="Proteomes" id="UP000799539">
    <property type="component" value="Unassembled WGS sequence"/>
</dbReference>
<dbReference type="AlphaFoldDB" id="A0A6A6FDH7"/>
<name>A0A6A6FDH7_9PEZI</name>
<dbReference type="EMBL" id="ML992676">
    <property type="protein sequence ID" value="KAF2211444.1"/>
    <property type="molecule type" value="Genomic_DNA"/>
</dbReference>
<feature type="compositionally biased region" description="Basic and acidic residues" evidence="1">
    <location>
        <begin position="193"/>
        <end position="202"/>
    </location>
</feature>
<feature type="compositionally biased region" description="Polar residues" evidence="1">
    <location>
        <begin position="761"/>
        <end position="773"/>
    </location>
</feature>
<sequence>MPPSSVTALAAPSVSAIHSGAGPALSACPNLNTVSIDTHGYQGNNGGKSNGGISVNPTGSANSNKASPTYSGKPLSTALAHRALSEAFGVHVHTGTGVLTSSRSIYPTARSAGDSISSDRLLARHEITTLRKVVRSPWISRVYGRTAGSNANGHTGGVGGAPNADPSPPDTDDDGDTGLPASTTPRVDGSEGTETKDSDSLPDHVQQATAADTDAYETDAGPPAGASTNAPLPPGGYQPYNAANNDTNGYAKNGPHGTGALGSATLEPPPYPTGAPHADEVDPSGHTEDPTNTSADVDGGAGGSVPTADGQPPADADFDDGEAGGAGANSHGAPSGGSDEVDDNSGGSSGGGTAPHETSGGSASPPVKVGVTAPNTSNGDDQHAGKGEGSAAAPSAASDISSTDANQDAHANNSQMDDAEPNQSGDPGVGDNPATEAGANEANGSAKSQTGSGGTDADQDLEEDGSGVSGSHSAPSNSPSAGDDKSVGPNANDINAEDPSSATSAPSSGSGTEAHGPTESGLDAGAGSPQGASNAAGAGAAAKINTSPMVQAPKFTAGQKATLLVVPNSGDVGQSGAQDVNAILASGQPVYEATGEINEGGVFLVDDKPMLTFNPTRVAAGGSPAGAAAAAPPVSVTSPDDEDDNSPATAAHVTVPESSVNTHAPVSGQHGSAGDEAGPPVGPITSTILRRSLEDGAPKKQHSGAARNSTKHRFTAKTGTKSMTKPPAGKSTASAGWKGYANQVGNAVAGAYSSYKGAPQVTKTSHLTQSTHHASLIGVHVLPTGSSRNYQQDGTTQEKNTPGEGMSTDQEGYGGTSPSDSNSEDDYGNEDSSSNYGSGSSPAADPSGPSGMGNDSPSGTDGSGSPSVDYGNNGYDSPTPAGVSGDRAGLQAPGGSNNAAMDDTV</sequence>
<feature type="compositionally biased region" description="Low complexity" evidence="1">
    <location>
        <begin position="390"/>
        <end position="402"/>
    </location>
</feature>
<feature type="compositionally biased region" description="Polar residues" evidence="1">
    <location>
        <begin position="403"/>
        <end position="425"/>
    </location>
</feature>
<accession>A0A6A6FDH7</accession>
<reference evidence="2" key="1">
    <citation type="journal article" date="2020" name="Stud. Mycol.">
        <title>101 Dothideomycetes genomes: a test case for predicting lifestyles and emergence of pathogens.</title>
        <authorList>
            <person name="Haridas S."/>
            <person name="Albert R."/>
            <person name="Binder M."/>
            <person name="Bloem J."/>
            <person name="Labutti K."/>
            <person name="Salamov A."/>
            <person name="Andreopoulos B."/>
            <person name="Baker S."/>
            <person name="Barry K."/>
            <person name="Bills G."/>
            <person name="Bluhm B."/>
            <person name="Cannon C."/>
            <person name="Castanera R."/>
            <person name="Culley D."/>
            <person name="Daum C."/>
            <person name="Ezra D."/>
            <person name="Gonzalez J."/>
            <person name="Henrissat B."/>
            <person name="Kuo A."/>
            <person name="Liang C."/>
            <person name="Lipzen A."/>
            <person name="Lutzoni F."/>
            <person name="Magnuson J."/>
            <person name="Mondo S."/>
            <person name="Nolan M."/>
            <person name="Ohm R."/>
            <person name="Pangilinan J."/>
            <person name="Park H.-J."/>
            <person name="Ramirez L."/>
            <person name="Alfaro M."/>
            <person name="Sun H."/>
            <person name="Tritt A."/>
            <person name="Yoshinaga Y."/>
            <person name="Zwiers L.-H."/>
            <person name="Turgeon B."/>
            <person name="Goodwin S."/>
            <person name="Spatafora J."/>
            <person name="Crous P."/>
            <person name="Grigoriev I."/>
        </authorList>
    </citation>
    <scope>NUCLEOTIDE SEQUENCE</scope>
    <source>
        <strain evidence="2">SCOH1-5</strain>
    </source>
</reference>
<feature type="compositionally biased region" description="Polar residues" evidence="1">
    <location>
        <begin position="784"/>
        <end position="800"/>
    </location>
</feature>
<feature type="compositionally biased region" description="Polar residues" evidence="1">
    <location>
        <begin position="241"/>
        <end position="250"/>
    </location>
</feature>
<evidence type="ECO:0000313" key="2">
    <source>
        <dbReference type="EMBL" id="KAF2211444.1"/>
    </source>
</evidence>
<evidence type="ECO:0000313" key="3">
    <source>
        <dbReference type="Proteomes" id="UP000799539"/>
    </source>
</evidence>
<gene>
    <name evidence="2" type="ORF">CERZMDRAFT_85255</name>
</gene>
<feature type="region of interest" description="Disordered" evidence="1">
    <location>
        <begin position="145"/>
        <end position="540"/>
    </location>
</feature>
<feature type="region of interest" description="Disordered" evidence="1">
    <location>
        <begin position="42"/>
        <end position="74"/>
    </location>
</feature>
<feature type="compositionally biased region" description="Low complexity" evidence="1">
    <location>
        <begin position="525"/>
        <end position="540"/>
    </location>
</feature>
<evidence type="ECO:0000256" key="1">
    <source>
        <dbReference type="SAM" id="MobiDB-lite"/>
    </source>
</evidence>
<feature type="compositionally biased region" description="Low complexity" evidence="1">
    <location>
        <begin position="469"/>
        <end position="481"/>
    </location>
</feature>
<feature type="region of interest" description="Disordered" evidence="1">
    <location>
        <begin position="759"/>
        <end position="905"/>
    </location>
</feature>
<feature type="compositionally biased region" description="Low complexity" evidence="1">
    <location>
        <begin position="618"/>
        <end position="636"/>
    </location>
</feature>
<protein>
    <submittedName>
        <fullName evidence="2">Uncharacterized protein</fullName>
    </submittedName>
</protein>
<feature type="region of interest" description="Disordered" evidence="1">
    <location>
        <begin position="616"/>
        <end position="736"/>
    </location>
</feature>
<keyword evidence="3" id="KW-1185">Reference proteome</keyword>